<reference evidence="2" key="1">
    <citation type="submission" date="2022-01" db="EMBL/GenBank/DDBJ databases">
        <authorList>
            <person name="King R."/>
        </authorList>
    </citation>
    <scope>NUCLEOTIDE SEQUENCE</scope>
</reference>
<evidence type="ECO:0000313" key="2">
    <source>
        <dbReference type="EMBL" id="CAH1110854.1"/>
    </source>
</evidence>
<protein>
    <submittedName>
        <fullName evidence="2">Uncharacterized protein</fullName>
    </submittedName>
</protein>
<keyword evidence="3" id="KW-1185">Reference proteome</keyword>
<gene>
    <name evidence="2" type="ORF">PSYICH_LOCUS11135</name>
</gene>
<evidence type="ECO:0000256" key="1">
    <source>
        <dbReference type="SAM" id="MobiDB-lite"/>
    </source>
</evidence>
<accession>A0A9P0GCQ3</accession>
<dbReference type="EMBL" id="OV651817">
    <property type="protein sequence ID" value="CAH1110854.1"/>
    <property type="molecule type" value="Genomic_DNA"/>
</dbReference>
<name>A0A9P0GCQ3_9CUCU</name>
<feature type="region of interest" description="Disordered" evidence="1">
    <location>
        <begin position="36"/>
        <end position="62"/>
    </location>
</feature>
<feature type="compositionally biased region" description="Polar residues" evidence="1">
    <location>
        <begin position="36"/>
        <end position="52"/>
    </location>
</feature>
<proteinExistence type="predicted"/>
<sequence length="120" mass="13531">MVLDILEKESPVIVSLGVPESLDDAEPLPQDSISIEQPTLLTQDPGVPSTSCIGEKKSDDKNKEKLDLQNEYLKLQNYKTKLEILELKTALHLPKSKFTQCFAVRDISYGQDQHTTYKNL</sequence>
<dbReference type="AlphaFoldDB" id="A0A9P0GCQ3"/>
<dbReference type="OrthoDB" id="6766923at2759"/>
<organism evidence="2 3">
    <name type="scientific">Psylliodes chrysocephalus</name>
    <dbReference type="NCBI Taxonomy" id="3402493"/>
    <lineage>
        <taxon>Eukaryota</taxon>
        <taxon>Metazoa</taxon>
        <taxon>Ecdysozoa</taxon>
        <taxon>Arthropoda</taxon>
        <taxon>Hexapoda</taxon>
        <taxon>Insecta</taxon>
        <taxon>Pterygota</taxon>
        <taxon>Neoptera</taxon>
        <taxon>Endopterygota</taxon>
        <taxon>Coleoptera</taxon>
        <taxon>Polyphaga</taxon>
        <taxon>Cucujiformia</taxon>
        <taxon>Chrysomeloidea</taxon>
        <taxon>Chrysomelidae</taxon>
        <taxon>Galerucinae</taxon>
        <taxon>Alticini</taxon>
        <taxon>Psylliodes</taxon>
    </lineage>
</organism>
<evidence type="ECO:0000313" key="3">
    <source>
        <dbReference type="Proteomes" id="UP001153636"/>
    </source>
</evidence>
<dbReference type="Proteomes" id="UP001153636">
    <property type="component" value="Chromosome 5"/>
</dbReference>